<proteinExistence type="predicted"/>
<name>A0A1I6PV48_9FLAO</name>
<sequence length="177" mass="21026">MREYPSEHNKIVSELLDGKFIISPSPLFYKIQELEDDYFEFFTKSFNYNLNIEAEFAYLSSDEVNEKRTRDFTLFLAILSRELDYSGKNFRDKIELGSFDINETEQLLRQSSKWEILEKTTVSEFEKFLKTWRGKNLIVLDGNKFKFTKAVKLFFTFAIEIAEEKLKEKTNEENTNA</sequence>
<dbReference type="RefSeq" id="WP_074976633.1">
    <property type="nucleotide sequence ID" value="NZ_FPAG01000001.1"/>
</dbReference>
<dbReference type="EMBL" id="FPAG01000001">
    <property type="protein sequence ID" value="SFS43915.1"/>
    <property type="molecule type" value="Genomic_DNA"/>
</dbReference>
<dbReference type="Pfam" id="PF21980">
    <property type="entry name" value="MksE"/>
    <property type="match status" value="1"/>
</dbReference>
<gene>
    <name evidence="1" type="ORF">SAMN04487906_0485</name>
</gene>
<evidence type="ECO:0000313" key="1">
    <source>
        <dbReference type="EMBL" id="SFS43915.1"/>
    </source>
</evidence>
<dbReference type="InterPro" id="IPR053841">
    <property type="entry name" value="MksE"/>
</dbReference>
<dbReference type="Proteomes" id="UP000183209">
    <property type="component" value="Unassembled WGS sequence"/>
</dbReference>
<evidence type="ECO:0000313" key="2">
    <source>
        <dbReference type="Proteomes" id="UP000183209"/>
    </source>
</evidence>
<dbReference type="AlphaFoldDB" id="A0A1I6PV48"/>
<organism evidence="1 2">
    <name type="scientific">Zhouia amylolytica</name>
    <dbReference type="NCBI Taxonomy" id="376730"/>
    <lineage>
        <taxon>Bacteria</taxon>
        <taxon>Pseudomonadati</taxon>
        <taxon>Bacteroidota</taxon>
        <taxon>Flavobacteriia</taxon>
        <taxon>Flavobacteriales</taxon>
        <taxon>Flavobacteriaceae</taxon>
        <taxon>Zhouia</taxon>
    </lineage>
</organism>
<reference evidence="1 2" key="1">
    <citation type="submission" date="2016-10" db="EMBL/GenBank/DDBJ databases">
        <authorList>
            <person name="de Groot N.N."/>
        </authorList>
    </citation>
    <scope>NUCLEOTIDE SEQUENCE [LARGE SCALE GENOMIC DNA]</scope>
    <source>
        <strain evidence="1 2">CGMCC 1.6114</strain>
    </source>
</reference>
<protein>
    <submittedName>
        <fullName evidence="1">Uncharacterized protein</fullName>
    </submittedName>
</protein>
<accession>A0A1I6PV48</accession>
<dbReference type="OrthoDB" id="979470at2"/>